<evidence type="ECO:0000313" key="3">
    <source>
        <dbReference type="Proteomes" id="UP000541558"/>
    </source>
</evidence>
<dbReference type="AlphaFoldDB" id="A0A8H5AWL0"/>
<proteinExistence type="predicted"/>
<accession>A0A8H5AWL0</accession>
<reference evidence="2 3" key="1">
    <citation type="journal article" date="2020" name="ISME J.">
        <title>Uncovering the hidden diversity of litter-decomposition mechanisms in mushroom-forming fungi.</title>
        <authorList>
            <person name="Floudas D."/>
            <person name="Bentzer J."/>
            <person name="Ahren D."/>
            <person name="Johansson T."/>
            <person name="Persson P."/>
            <person name="Tunlid A."/>
        </authorList>
    </citation>
    <scope>NUCLEOTIDE SEQUENCE [LARGE SCALE GENOMIC DNA]</scope>
    <source>
        <strain evidence="2 3">CBS 175.51</strain>
    </source>
</reference>
<evidence type="ECO:0008006" key="4">
    <source>
        <dbReference type="Google" id="ProtNLM"/>
    </source>
</evidence>
<evidence type="ECO:0000256" key="1">
    <source>
        <dbReference type="SAM" id="SignalP"/>
    </source>
</evidence>
<comment type="caution">
    <text evidence="2">The sequence shown here is derived from an EMBL/GenBank/DDBJ whole genome shotgun (WGS) entry which is preliminary data.</text>
</comment>
<protein>
    <recommendedName>
        <fullName evidence="4">Antimicrobial peptide</fullName>
    </recommendedName>
</protein>
<evidence type="ECO:0000313" key="2">
    <source>
        <dbReference type="EMBL" id="KAF5311497.1"/>
    </source>
</evidence>
<dbReference type="EMBL" id="JAACJK010000226">
    <property type="protein sequence ID" value="KAF5311497.1"/>
    <property type="molecule type" value="Genomic_DNA"/>
</dbReference>
<dbReference type="Proteomes" id="UP000541558">
    <property type="component" value="Unassembled WGS sequence"/>
</dbReference>
<sequence>MVRLAACVALVSTLITVAYASEDILEREYDDLVEREPFLEFLNIIPKVADVGVGALGQLVNKGISKIKRRDLGEYEDLLEREPFLEFLNIIPKVADVGVGAVGQLINKGISKIKRRELEAYVEGRMSEEEFEARGLELDEFLEARGLSGFDDDFEERSFGEEELEELD</sequence>
<dbReference type="OrthoDB" id="2860245at2759"/>
<organism evidence="2 3">
    <name type="scientific">Ephemerocybe angulata</name>
    <dbReference type="NCBI Taxonomy" id="980116"/>
    <lineage>
        <taxon>Eukaryota</taxon>
        <taxon>Fungi</taxon>
        <taxon>Dikarya</taxon>
        <taxon>Basidiomycota</taxon>
        <taxon>Agaricomycotina</taxon>
        <taxon>Agaricomycetes</taxon>
        <taxon>Agaricomycetidae</taxon>
        <taxon>Agaricales</taxon>
        <taxon>Agaricineae</taxon>
        <taxon>Psathyrellaceae</taxon>
        <taxon>Ephemerocybe</taxon>
    </lineage>
</organism>
<gene>
    <name evidence="2" type="ORF">D9611_011561</name>
</gene>
<name>A0A8H5AWL0_9AGAR</name>
<feature type="chain" id="PRO_5034416616" description="Antimicrobial peptide" evidence="1">
    <location>
        <begin position="21"/>
        <end position="168"/>
    </location>
</feature>
<feature type="signal peptide" evidence="1">
    <location>
        <begin position="1"/>
        <end position="20"/>
    </location>
</feature>
<keyword evidence="3" id="KW-1185">Reference proteome</keyword>
<keyword evidence="1" id="KW-0732">Signal</keyword>